<accession>A0A0V1KKX7</accession>
<sequence>MCCNIVFYEGNLLKQGRKNMDSRFPAQQKGLEKRSLFGTKKKTIELSLTCFSKVGCDLPQQSNNVPISNNPTKG</sequence>
<dbReference type="AlphaFoldDB" id="A0A0V1KKX7"/>
<evidence type="ECO:0000313" key="2">
    <source>
        <dbReference type="Proteomes" id="UP000054721"/>
    </source>
</evidence>
<proteinExistence type="predicted"/>
<name>A0A0V1KKX7_9BILA</name>
<reference evidence="1 2" key="1">
    <citation type="submission" date="2015-05" db="EMBL/GenBank/DDBJ databases">
        <title>Evolution of Trichinella species and genotypes.</title>
        <authorList>
            <person name="Korhonen P.K."/>
            <person name="Edoardo P."/>
            <person name="Giuseppe L.R."/>
            <person name="Gasser R.B."/>
        </authorList>
    </citation>
    <scope>NUCLEOTIDE SEQUENCE [LARGE SCALE GENOMIC DNA]</scope>
    <source>
        <strain evidence="1">ISS10</strain>
    </source>
</reference>
<evidence type="ECO:0000313" key="1">
    <source>
        <dbReference type="EMBL" id="KRZ47794.1"/>
    </source>
</evidence>
<dbReference type="Proteomes" id="UP000054721">
    <property type="component" value="Unassembled WGS sequence"/>
</dbReference>
<dbReference type="OrthoDB" id="10456368at2759"/>
<gene>
    <name evidence="1" type="ORF">T02_4517</name>
</gene>
<protein>
    <submittedName>
        <fullName evidence="1">Uncharacterized protein</fullName>
    </submittedName>
</protein>
<dbReference type="EMBL" id="JYDW01000566">
    <property type="protein sequence ID" value="KRZ47794.1"/>
    <property type="molecule type" value="Genomic_DNA"/>
</dbReference>
<comment type="caution">
    <text evidence="1">The sequence shown here is derived from an EMBL/GenBank/DDBJ whole genome shotgun (WGS) entry which is preliminary data.</text>
</comment>
<organism evidence="1 2">
    <name type="scientific">Trichinella nativa</name>
    <dbReference type="NCBI Taxonomy" id="6335"/>
    <lineage>
        <taxon>Eukaryota</taxon>
        <taxon>Metazoa</taxon>
        <taxon>Ecdysozoa</taxon>
        <taxon>Nematoda</taxon>
        <taxon>Enoplea</taxon>
        <taxon>Dorylaimia</taxon>
        <taxon>Trichinellida</taxon>
        <taxon>Trichinellidae</taxon>
        <taxon>Trichinella</taxon>
    </lineage>
</organism>
<keyword evidence="2" id="KW-1185">Reference proteome</keyword>